<reference evidence="1 2" key="1">
    <citation type="submission" date="2024-01" db="EMBL/GenBank/DDBJ databases">
        <title>A draft genome for the cacao thread blight pathogen Marasmiellus scandens.</title>
        <authorList>
            <person name="Baruah I.K."/>
            <person name="Leung J."/>
            <person name="Bukari Y."/>
            <person name="Amoako-Attah I."/>
            <person name="Meinhardt L.W."/>
            <person name="Bailey B.A."/>
            <person name="Cohen S.P."/>
        </authorList>
    </citation>
    <scope>NUCLEOTIDE SEQUENCE [LARGE SCALE GENOMIC DNA]</scope>
    <source>
        <strain evidence="1 2">GH-19</strain>
    </source>
</reference>
<organism evidence="1 2">
    <name type="scientific">Marasmiellus scandens</name>
    <dbReference type="NCBI Taxonomy" id="2682957"/>
    <lineage>
        <taxon>Eukaryota</taxon>
        <taxon>Fungi</taxon>
        <taxon>Dikarya</taxon>
        <taxon>Basidiomycota</taxon>
        <taxon>Agaricomycotina</taxon>
        <taxon>Agaricomycetes</taxon>
        <taxon>Agaricomycetidae</taxon>
        <taxon>Agaricales</taxon>
        <taxon>Marasmiineae</taxon>
        <taxon>Omphalotaceae</taxon>
        <taxon>Marasmiellus</taxon>
    </lineage>
</organism>
<dbReference type="EMBL" id="JBANRG010000038">
    <property type="protein sequence ID" value="KAK7448474.1"/>
    <property type="molecule type" value="Genomic_DNA"/>
</dbReference>
<dbReference type="SUPFAM" id="SSF54637">
    <property type="entry name" value="Thioesterase/thiol ester dehydrase-isomerase"/>
    <property type="match status" value="1"/>
</dbReference>
<dbReference type="InterPro" id="IPR029069">
    <property type="entry name" value="HotDog_dom_sf"/>
</dbReference>
<dbReference type="Gene3D" id="3.10.129.10">
    <property type="entry name" value="Hotdog Thioesterase"/>
    <property type="match status" value="1"/>
</dbReference>
<proteinExistence type="predicted"/>
<gene>
    <name evidence="1" type="ORF">VKT23_013736</name>
</gene>
<keyword evidence="2" id="KW-1185">Reference proteome</keyword>
<dbReference type="Proteomes" id="UP001498398">
    <property type="component" value="Unassembled WGS sequence"/>
</dbReference>
<evidence type="ECO:0000313" key="2">
    <source>
        <dbReference type="Proteomes" id="UP001498398"/>
    </source>
</evidence>
<evidence type="ECO:0000313" key="1">
    <source>
        <dbReference type="EMBL" id="KAK7448474.1"/>
    </source>
</evidence>
<protein>
    <submittedName>
        <fullName evidence="1">Uncharacterized protein</fullName>
    </submittedName>
</protein>
<sequence>MSESEGPLGRRDFGYFVSYSAVGFNLTNMFDPVINAYLVQHCGQNPQTSPVIGVPNLLSCRLLGFLGFPNVFDFGLRVTELGDSSVTYEIGIFELDAENPSALGVCVHDFVESQSRMRALMNTETREGLSRLLVG</sequence>
<accession>A0ABR1J2C1</accession>
<comment type="caution">
    <text evidence="1">The sequence shown here is derived from an EMBL/GenBank/DDBJ whole genome shotgun (WGS) entry which is preliminary data.</text>
</comment>
<name>A0ABR1J2C1_9AGAR</name>